<dbReference type="PANTHER" id="PTHR13271:SF34">
    <property type="entry name" value="N-LYSINE METHYLTRANSFERASE SETD6"/>
    <property type="match status" value="1"/>
</dbReference>
<dbReference type="EC" id="2.1.1.-" evidence="1"/>
<gene>
    <name evidence="4" type="ORF">FIM1_463</name>
</gene>
<keyword evidence="1" id="KW-0489">Methyltransferase</keyword>
<keyword evidence="1" id="KW-0949">S-adenosyl-L-methionine</keyword>
<dbReference type="InterPro" id="IPR050600">
    <property type="entry name" value="SETD3_SETD6_MTase"/>
</dbReference>
<accession>A0ABX6EPH1</accession>
<dbReference type="InterPro" id="IPR011383">
    <property type="entry name" value="N-lys_methylase_SETD6"/>
</dbReference>
<dbReference type="PANTHER" id="PTHR13271">
    <property type="entry name" value="UNCHARACTERIZED PUTATIVE METHYLTRANSFERASE"/>
    <property type="match status" value="1"/>
</dbReference>
<feature type="compositionally biased region" description="Acidic residues" evidence="2">
    <location>
        <begin position="193"/>
        <end position="210"/>
    </location>
</feature>
<dbReference type="InterPro" id="IPR046341">
    <property type="entry name" value="SET_dom_sf"/>
</dbReference>
<evidence type="ECO:0000313" key="4">
    <source>
        <dbReference type="EMBL" id="QGN13817.1"/>
    </source>
</evidence>
<feature type="domain" description="SET" evidence="3">
    <location>
        <begin position="26"/>
        <end position="271"/>
    </location>
</feature>
<dbReference type="EMBL" id="CP015054">
    <property type="protein sequence ID" value="QGN13817.1"/>
    <property type="molecule type" value="Genomic_DNA"/>
</dbReference>
<dbReference type="Gene3D" id="3.90.1410.10">
    <property type="entry name" value="set domain protein methyltransferase, domain 1"/>
    <property type="match status" value="1"/>
</dbReference>
<keyword evidence="5" id="KW-1185">Reference proteome</keyword>
<evidence type="ECO:0000256" key="1">
    <source>
        <dbReference type="PIRNR" id="PIRNR011771"/>
    </source>
</evidence>
<dbReference type="Proteomes" id="UP000422736">
    <property type="component" value="Chromosome 1"/>
</dbReference>
<dbReference type="SUPFAM" id="SSF82199">
    <property type="entry name" value="SET domain"/>
    <property type="match status" value="1"/>
</dbReference>
<feature type="region of interest" description="Disordered" evidence="2">
    <location>
        <begin position="484"/>
        <end position="515"/>
    </location>
</feature>
<name>A0ABX6EPH1_KLUMA</name>
<keyword evidence="1" id="KW-0539">Nucleus</keyword>
<protein>
    <recommendedName>
        <fullName evidence="1">Ribosomal lysine N-methyltransferase 4</fullName>
        <ecNumber evidence="1">2.1.1.-</ecNumber>
    </recommendedName>
</protein>
<organism evidence="4 5">
    <name type="scientific">Kluyveromyces marxianus</name>
    <name type="common">Yeast</name>
    <name type="synonym">Candida kefyr</name>
    <dbReference type="NCBI Taxonomy" id="4911"/>
    <lineage>
        <taxon>Eukaryota</taxon>
        <taxon>Fungi</taxon>
        <taxon>Dikarya</taxon>
        <taxon>Ascomycota</taxon>
        <taxon>Saccharomycotina</taxon>
        <taxon>Saccharomycetes</taxon>
        <taxon>Saccharomycetales</taxon>
        <taxon>Saccharomycetaceae</taxon>
        <taxon>Kluyveromyces</taxon>
    </lineage>
</organism>
<dbReference type="PROSITE" id="PS50280">
    <property type="entry name" value="SET"/>
    <property type="match status" value="1"/>
</dbReference>
<feature type="compositionally biased region" description="Basic residues" evidence="2">
    <location>
        <begin position="496"/>
        <end position="509"/>
    </location>
</feature>
<feature type="region of interest" description="Disordered" evidence="2">
    <location>
        <begin position="192"/>
        <end position="218"/>
    </location>
</feature>
<dbReference type="Pfam" id="PF00856">
    <property type="entry name" value="SET"/>
    <property type="match status" value="1"/>
</dbReference>
<evidence type="ECO:0000313" key="5">
    <source>
        <dbReference type="Proteomes" id="UP000422736"/>
    </source>
</evidence>
<sequence length="515" mass="59044">MTGTEFEQITDKFVEWLDTVGIEVSKNVKIADSRSDHQGRCMVCVEDVKEGDQLFSVPNEALLNVTTGSLGEVSSEIKEALVSKVEHWEGLILTILYEWKYQGEKSKWWPYLKVLPEEFDTLIYWEDQELENLKPSLVLERLGIEESKAMYERVGELMREFKVEDKIGEVSYEEFQRVASWIMAYSFDKDISGGDDEEEEEQEEQEEAEHGDETPNSIATDGSIKCMIAVADILNSDTNLVNANIIYDDSGLICCATKDIKAGEQVYNIYGNHPNAEILRRYGYVEWNGSKYDFGEVTLDNILNTLSEKYNTSREVLDKAVDILREDEKVQELWDYEDVVLDNYDCYADGEIIPEAASVIQVLYVLLQSPENVAQLDEGNLTRLLQRIVKKCQQLLESGRVTQSVHEIWQLVVNKRLQMYPESKADQLSEDNIKATFSKSKSEQRKLMAWCVLECERKALTNCLDGVTKQFKLIDDEKLLKNVLKRPAESEPAGNGKRKSRIVKRPKKRANNDDD</sequence>
<keyword evidence="1" id="KW-0808">Transferase</keyword>
<comment type="similarity">
    <text evidence="1">Belongs to the class V-like SAM-binding methyltransferase superfamily. Histone-lysine methyltransferase family. SETD6 subfamily.</text>
</comment>
<evidence type="ECO:0000256" key="2">
    <source>
        <dbReference type="SAM" id="MobiDB-lite"/>
    </source>
</evidence>
<dbReference type="InterPro" id="IPR001214">
    <property type="entry name" value="SET_dom"/>
</dbReference>
<evidence type="ECO:0000259" key="3">
    <source>
        <dbReference type="PROSITE" id="PS50280"/>
    </source>
</evidence>
<dbReference type="PIRSF" id="PIRSF011771">
    <property type="entry name" value="RMS1_SET"/>
    <property type="match status" value="1"/>
</dbReference>
<comment type="function">
    <text evidence="1">S-adenosyl-L-methionine-dependent protein-lysine N-methyltransferase that monomethylates 60S ribosomal protein L42.</text>
</comment>
<reference evidence="4 5" key="1">
    <citation type="submission" date="2016-03" db="EMBL/GenBank/DDBJ databases">
        <title>How can Kluyveromyces marxianus grow so fast - potential evolutionary course in Saccharomyces Complex revealed by comparative genomics.</title>
        <authorList>
            <person name="Mo W."/>
            <person name="Lu W."/>
            <person name="Yang X."/>
            <person name="Qi J."/>
            <person name="Lv H."/>
        </authorList>
    </citation>
    <scope>NUCLEOTIDE SEQUENCE [LARGE SCALE GENOMIC DNA]</scope>
    <source>
        <strain evidence="4 5">FIM1</strain>
    </source>
</reference>
<proteinExistence type="inferred from homology"/>
<comment type="subcellular location">
    <subcellularLocation>
        <location evidence="1">Nucleus</location>
    </subcellularLocation>
</comment>